<keyword evidence="1" id="KW-1133">Transmembrane helix</keyword>
<name>A0ABM1PNW2_DROAR</name>
<evidence type="ECO:0000313" key="3">
    <source>
        <dbReference type="RefSeq" id="XP_017868898.1"/>
    </source>
</evidence>
<feature type="transmembrane region" description="Helical" evidence="1">
    <location>
        <begin position="253"/>
        <end position="270"/>
    </location>
</feature>
<protein>
    <submittedName>
        <fullName evidence="3">Uncharacterized protein LOC108617585 isoform X1</fullName>
    </submittedName>
</protein>
<reference evidence="3" key="3">
    <citation type="submission" date="2025-08" db="UniProtKB">
        <authorList>
            <consortium name="RefSeq"/>
        </authorList>
    </citation>
    <scope>IDENTIFICATION</scope>
    <source>
        <tissue evidence="3">Whole organism</tissue>
    </source>
</reference>
<keyword evidence="2" id="KW-1185">Reference proteome</keyword>
<evidence type="ECO:0000256" key="1">
    <source>
        <dbReference type="SAM" id="Phobius"/>
    </source>
</evidence>
<gene>
    <name evidence="3" type="primary">LOC108617585</name>
</gene>
<proteinExistence type="predicted"/>
<organism evidence="2 3">
    <name type="scientific">Drosophila arizonae</name>
    <name type="common">Fruit fly</name>
    <dbReference type="NCBI Taxonomy" id="7263"/>
    <lineage>
        <taxon>Eukaryota</taxon>
        <taxon>Metazoa</taxon>
        <taxon>Ecdysozoa</taxon>
        <taxon>Arthropoda</taxon>
        <taxon>Hexapoda</taxon>
        <taxon>Insecta</taxon>
        <taxon>Pterygota</taxon>
        <taxon>Neoptera</taxon>
        <taxon>Endopterygota</taxon>
        <taxon>Diptera</taxon>
        <taxon>Brachycera</taxon>
        <taxon>Muscomorpha</taxon>
        <taxon>Ephydroidea</taxon>
        <taxon>Drosophilidae</taxon>
        <taxon>Drosophila</taxon>
    </lineage>
</organism>
<keyword evidence="1" id="KW-0812">Transmembrane</keyword>
<reference evidence="2" key="1">
    <citation type="journal article" date="1997" name="Nucleic Acids Res.">
        <title>tRNAscan-SE: a program for improved detection of transfer RNA genes in genomic sequence.</title>
        <authorList>
            <person name="Lowe T.M."/>
            <person name="Eddy S.R."/>
        </authorList>
    </citation>
    <scope>NUCLEOTIDE SEQUENCE [LARGE SCALE GENOMIC DNA]</scope>
</reference>
<accession>A0ABM1PNW2</accession>
<dbReference type="RefSeq" id="XP_017868898.1">
    <property type="nucleotide sequence ID" value="XM_018013409.1"/>
</dbReference>
<dbReference type="Proteomes" id="UP000694904">
    <property type="component" value="Chromosome 5"/>
</dbReference>
<reference evidence="2" key="2">
    <citation type="journal article" date="2016" name="G3 (Bethesda)">
        <title>Genome Evolution in Three Species of Cactophilic Drosophila.</title>
        <authorList>
            <person name="Sanchez-Flores A."/>
            <person name="Penazola F."/>
            <person name="Carpinteyro-Ponce J."/>
            <person name="Nazario-Yepiz N."/>
            <person name="Abreu-Goodger C."/>
            <person name="Machado C.A."/>
            <person name="Markow T.A."/>
        </authorList>
    </citation>
    <scope>NUCLEOTIDE SEQUENCE [LARGE SCALE GENOMIC DNA]</scope>
</reference>
<dbReference type="GeneID" id="108617585"/>
<evidence type="ECO:0000313" key="2">
    <source>
        <dbReference type="Proteomes" id="UP000694904"/>
    </source>
</evidence>
<sequence>MWSKAQIHNKLAPASPEIIEIYRNKGFEDTSLDTVRAARSVTVTSAGELTVKDIGIPRGRVIRAELRLPDLQERCEGSNNNQLFKLSKILADNEYYQGRQVEDSNHMEGNMARGQNVNPWNRTVQVQVPKKYFRANEPVDKPRMETVSVKPFKLSSDISSILQKKSQKSREFMNTDMNTDESDSSGFEVLENRRRIEPVNRPIVEKRNKQTQVKMVAKQSVARPKRLKDEGRYARAIKMCHKVIHIMNFKDNWPVYIVIMCLCTIAYLIYKVHIDLMNYGSSERLYAKKMSTSSKLMKILNFFIRWLHKHE</sequence>
<keyword evidence="1" id="KW-0472">Membrane</keyword>